<evidence type="ECO:0000313" key="3">
    <source>
        <dbReference type="Proteomes" id="UP001649381"/>
    </source>
</evidence>
<dbReference type="PANTHER" id="PTHR43372">
    <property type="entry name" value="FATTY-ACID AMIDE HYDROLASE"/>
    <property type="match status" value="1"/>
</dbReference>
<evidence type="ECO:0000313" key="2">
    <source>
        <dbReference type="EMBL" id="MCF6136703.1"/>
    </source>
</evidence>
<comment type="caution">
    <text evidence="2">The sequence shown here is derived from an EMBL/GenBank/DDBJ whole genome shotgun (WGS) entry which is preliminary data.</text>
</comment>
<gene>
    <name evidence="2" type="ORF">L2716_03110</name>
</gene>
<accession>A0ABS9GYY1</accession>
<dbReference type="InterPro" id="IPR023631">
    <property type="entry name" value="Amidase_dom"/>
</dbReference>
<dbReference type="Pfam" id="PF01425">
    <property type="entry name" value="Amidase"/>
    <property type="match status" value="1"/>
</dbReference>
<proteinExistence type="predicted"/>
<keyword evidence="3" id="KW-1185">Reference proteome</keyword>
<dbReference type="PANTHER" id="PTHR43372:SF4">
    <property type="entry name" value="FATTY-ACID AMIDE HYDROLASE 2"/>
    <property type="match status" value="1"/>
</dbReference>
<dbReference type="InterPro" id="IPR036928">
    <property type="entry name" value="AS_sf"/>
</dbReference>
<dbReference type="RefSeq" id="WP_236331682.1">
    <property type="nucleotide sequence ID" value="NZ_JAKIJS010000001.1"/>
</dbReference>
<protein>
    <submittedName>
        <fullName evidence="2">Amidase</fullName>
    </submittedName>
</protein>
<name>A0ABS9GYY1_9BACL</name>
<dbReference type="Gene3D" id="3.90.1300.10">
    <property type="entry name" value="Amidase signature (AS) domain"/>
    <property type="match status" value="1"/>
</dbReference>
<dbReference type="PROSITE" id="PS00571">
    <property type="entry name" value="AMIDASES"/>
    <property type="match status" value="1"/>
</dbReference>
<dbReference type="InterPro" id="IPR020556">
    <property type="entry name" value="Amidase_CS"/>
</dbReference>
<evidence type="ECO:0000259" key="1">
    <source>
        <dbReference type="Pfam" id="PF01425"/>
    </source>
</evidence>
<dbReference type="EMBL" id="JAKIJS010000001">
    <property type="protein sequence ID" value="MCF6136703.1"/>
    <property type="molecule type" value="Genomic_DNA"/>
</dbReference>
<dbReference type="InterPro" id="IPR052739">
    <property type="entry name" value="FAAH2"/>
</dbReference>
<feature type="domain" description="Amidase" evidence="1">
    <location>
        <begin position="25"/>
        <end position="450"/>
    </location>
</feature>
<sequence length="484" mass="54059">MSILDMDASEIAGRIRDGKLSSQQAVETYIKHLEAINPSINCLVEDRFDTARKEAIEADRKLKEGQSKGLLFGVPISVKECFHVDGMKTTGGLLHRKDQVIEEDAEVVQRLKDEGAIILGKSNTPSLCFYQETVNPVYGATNNPWDPTCSSGGSSGGEGALMSVGGAAVGIGADIGGSIRFPSHFNGVIGFKSGMNQISQKGNFPYIEYEEQQRMLGIGAMGKSVRDARLINRILSEKSSTIDDLSSFEMVVPQFYNCPLGVETGRLIRTIKEDFEDEFSMLVDEPPLFSESTLIWQQLMSLDGGKALRKHLLVNEKQLSPYIEYVRSKVSKSDVHDYLSWAMIGMRLFQPSKRRLDKIRGILKAGDERLRTYLDRRIIVMPVYHSPATTHGELYKELFSIQKTFLRYMPYIAYGNVWGLPSLTIPVGESAKGLPIAVQIMSRLGNEEALFQFGEILEQRYRGFVRCDKYDQKQKQEGATAHLA</sequence>
<organism evidence="2 3">
    <name type="scientific">Pseudalkalibacillus berkeleyi</name>
    <dbReference type="NCBI Taxonomy" id="1069813"/>
    <lineage>
        <taxon>Bacteria</taxon>
        <taxon>Bacillati</taxon>
        <taxon>Bacillota</taxon>
        <taxon>Bacilli</taxon>
        <taxon>Bacillales</taxon>
        <taxon>Fictibacillaceae</taxon>
        <taxon>Pseudalkalibacillus</taxon>
    </lineage>
</organism>
<dbReference type="Proteomes" id="UP001649381">
    <property type="component" value="Unassembled WGS sequence"/>
</dbReference>
<reference evidence="2 3" key="1">
    <citation type="submission" date="2022-01" db="EMBL/GenBank/DDBJ databases">
        <title>Alkalihalobacillus sp. EGI L200015, a novel bacterium isolated from a salt lake sediment.</title>
        <authorList>
            <person name="Gao L."/>
            <person name="Fang B.-Z."/>
            <person name="Li W.-J."/>
        </authorList>
    </citation>
    <scope>NUCLEOTIDE SEQUENCE [LARGE SCALE GENOMIC DNA]</scope>
    <source>
        <strain evidence="2 3">KCTC 12718</strain>
    </source>
</reference>
<dbReference type="SUPFAM" id="SSF75304">
    <property type="entry name" value="Amidase signature (AS) enzymes"/>
    <property type="match status" value="1"/>
</dbReference>